<sequence length="209" mass="24123">MKQEILDRIQLLGGNIDNAINKPLLQALQAITFNTVLYPKPKDTPWQIAEEAEPVYGIAAFINEHAALFQQDKTAFYKKIIAHYYVTTEEGRAQVFFRNDLFTPLKAGTADYDEWNSDFNDPEMVDLHEVVELTGDTQPDFIQIAYSYGFPDHYYVCLSDPDQENPTVFGTDHEVFFKEITSYGNLETFFNNFLTPDELVAMIRKRLEK</sequence>
<dbReference type="Proteomes" id="UP001207742">
    <property type="component" value="Unassembled WGS sequence"/>
</dbReference>
<evidence type="ECO:0008006" key="3">
    <source>
        <dbReference type="Google" id="ProtNLM"/>
    </source>
</evidence>
<protein>
    <recommendedName>
        <fullName evidence="3">SMI1/KNR4 family protein</fullName>
    </recommendedName>
</protein>
<name>A0ABT3IET3_9BACT</name>
<keyword evidence="2" id="KW-1185">Reference proteome</keyword>
<evidence type="ECO:0000313" key="1">
    <source>
        <dbReference type="EMBL" id="MCW3482463.1"/>
    </source>
</evidence>
<comment type="caution">
    <text evidence="1">The sequence shown here is derived from an EMBL/GenBank/DDBJ whole genome shotgun (WGS) entry which is preliminary data.</text>
</comment>
<gene>
    <name evidence="1" type="ORF">OL497_01025</name>
</gene>
<dbReference type="RefSeq" id="WP_264726855.1">
    <property type="nucleotide sequence ID" value="NZ_JAPDNR010000001.1"/>
</dbReference>
<accession>A0ABT3IET3</accession>
<dbReference type="EMBL" id="JAPDNS010000001">
    <property type="protein sequence ID" value="MCW3482463.1"/>
    <property type="molecule type" value="Genomic_DNA"/>
</dbReference>
<proteinExistence type="predicted"/>
<organism evidence="1 2">
    <name type="scientific">Chitinophaga nivalis</name>
    <dbReference type="NCBI Taxonomy" id="2991709"/>
    <lineage>
        <taxon>Bacteria</taxon>
        <taxon>Pseudomonadati</taxon>
        <taxon>Bacteroidota</taxon>
        <taxon>Chitinophagia</taxon>
        <taxon>Chitinophagales</taxon>
        <taxon>Chitinophagaceae</taxon>
        <taxon>Chitinophaga</taxon>
    </lineage>
</organism>
<evidence type="ECO:0000313" key="2">
    <source>
        <dbReference type="Proteomes" id="UP001207742"/>
    </source>
</evidence>
<reference evidence="1 2" key="1">
    <citation type="submission" date="2022-10" db="EMBL/GenBank/DDBJ databases">
        <title>Chitinophaga nivalis PC15 sp. nov., isolated from Pyeongchang county, South Korea.</title>
        <authorList>
            <person name="Trinh H.N."/>
        </authorList>
    </citation>
    <scope>NUCLEOTIDE SEQUENCE [LARGE SCALE GENOMIC DNA]</scope>
    <source>
        <strain evidence="1 2">PC14</strain>
    </source>
</reference>